<evidence type="ECO:0000313" key="1">
    <source>
        <dbReference type="EMBL" id="AAV93945.1"/>
    </source>
</evidence>
<dbReference type="AlphaFoldDB" id="Q5LVR3"/>
<protein>
    <submittedName>
        <fullName evidence="1">Uncharacterized protein</fullName>
    </submittedName>
</protein>
<dbReference type="KEGG" id="sil:SPO0637"/>
<sequence length="38" mass="3931">MIPEHMIGSALMKTAILLAAMALASILQQLALRGAAPL</sequence>
<organism evidence="1 2">
    <name type="scientific">Ruegeria pomeroyi (strain ATCC 700808 / DSM 15171 / DSS-3)</name>
    <name type="common">Silicibacter pomeroyi</name>
    <dbReference type="NCBI Taxonomy" id="246200"/>
    <lineage>
        <taxon>Bacteria</taxon>
        <taxon>Pseudomonadati</taxon>
        <taxon>Pseudomonadota</taxon>
        <taxon>Alphaproteobacteria</taxon>
        <taxon>Rhodobacterales</taxon>
        <taxon>Roseobacteraceae</taxon>
        <taxon>Ruegeria</taxon>
    </lineage>
</organism>
<dbReference type="PaxDb" id="246200-SPO0637"/>
<name>Q5LVR3_RUEPO</name>
<proteinExistence type="predicted"/>
<accession>Q5LVR3</accession>
<gene>
    <name evidence="1" type="ordered locus">SPO0637</name>
</gene>
<dbReference type="STRING" id="246200.SPO0637"/>
<evidence type="ECO:0000313" key="2">
    <source>
        <dbReference type="Proteomes" id="UP000001023"/>
    </source>
</evidence>
<dbReference type="EMBL" id="CP000031">
    <property type="protein sequence ID" value="AAV93945.1"/>
    <property type="molecule type" value="Genomic_DNA"/>
</dbReference>
<dbReference type="HOGENOM" id="CLU_3332562_0_0_5"/>
<reference evidence="1 2" key="2">
    <citation type="journal article" date="2014" name="Stand. Genomic Sci.">
        <title>An updated genome annotation for the model marine bacterium Ruegeria pomeroyi DSS-3.</title>
        <authorList>
            <person name="Rivers A.R."/>
            <person name="Smith C.B."/>
            <person name="Moran M.A."/>
        </authorList>
    </citation>
    <scope>GENOME REANNOTATION</scope>
    <source>
        <strain evidence="2">ATCC 700808 / DSM 15171 / DSS-3</strain>
    </source>
</reference>
<keyword evidence="2" id="KW-1185">Reference proteome</keyword>
<dbReference type="Proteomes" id="UP000001023">
    <property type="component" value="Chromosome"/>
</dbReference>
<reference evidence="1 2" key="1">
    <citation type="journal article" date="2004" name="Nature">
        <title>Genome sequence of Silicibacter pomeroyi reveals adaptations to the marine environment.</title>
        <authorList>
            <person name="Moran M.A."/>
            <person name="Buchan A."/>
            <person name="Gonzalez J.M."/>
            <person name="Heidelberg J.F."/>
            <person name="Whitman W.B."/>
            <person name="Kiene R.P."/>
            <person name="Henriksen J.R."/>
            <person name="King G.M."/>
            <person name="Belas R."/>
            <person name="Fuqua C."/>
            <person name="Brinkac L."/>
            <person name="Lewis M."/>
            <person name="Johri S."/>
            <person name="Weaver B."/>
            <person name="Pai G."/>
            <person name="Eisen J.A."/>
            <person name="Rahe E."/>
            <person name="Sheldon W.M."/>
            <person name="Ye W."/>
            <person name="Miller T.R."/>
            <person name="Carlton J."/>
            <person name="Rasko D.A."/>
            <person name="Paulsen I.T."/>
            <person name="Ren Q."/>
            <person name="Daugherty S.C."/>
            <person name="Deboy R.T."/>
            <person name="Dodson R.J."/>
            <person name="Durkin A.S."/>
            <person name="Madupu R."/>
            <person name="Nelson W.C."/>
            <person name="Sullivan S.A."/>
            <person name="Rosovitz M.J."/>
            <person name="Haft D.H."/>
            <person name="Selengut J."/>
            <person name="Ward N."/>
        </authorList>
    </citation>
    <scope>NUCLEOTIDE SEQUENCE [LARGE SCALE GENOMIC DNA]</scope>
    <source>
        <strain evidence="2">ATCC 700808 / DSM 15171 / DSS-3</strain>
    </source>
</reference>